<comment type="caution">
    <text evidence="4">The sequence shown here is derived from an EMBL/GenBank/DDBJ whole genome shotgun (WGS) entry which is preliminary data.</text>
</comment>
<dbReference type="InterPro" id="IPR003680">
    <property type="entry name" value="Flavodoxin_fold"/>
</dbReference>
<sequence>MKTVVVYCHPYEGSYCHALLESLLKGASKSGEEVDFIDLYKDNFNPVMSGRDLLGFVKHQSVDEQAIDYEERLKKADRLVLIFPIWWELMPAMMKGFIDKVIFPGSTYKYTKSGLGMISLLPNLQSTTVITTMNTPKLMYKFKFGNAVKKALLLGSFKKSGFKNVKWVSLNMVKMSSKGKRQKWLDKVGNILA</sequence>
<evidence type="ECO:0000256" key="1">
    <source>
        <dbReference type="ARBA" id="ARBA00006252"/>
    </source>
</evidence>
<dbReference type="OrthoDB" id="9798454at2"/>
<evidence type="ECO:0000313" key="5">
    <source>
        <dbReference type="Proteomes" id="UP000380386"/>
    </source>
</evidence>
<dbReference type="EMBL" id="VDFM01000012">
    <property type="protein sequence ID" value="MQS53147.1"/>
    <property type="molecule type" value="Genomic_DNA"/>
</dbReference>
<reference evidence="4 5" key="1">
    <citation type="journal article" date="2019" name="Syst. Appl. Microbiol.">
        <title>Polyphasic characterization of two novel Lactobacillus spp. isolated from blown salami packages: Description of Lactobacillus halodurans sp. nov. and Lactobacillus salsicarnum sp. nov.</title>
        <authorList>
            <person name="Schuster J.A."/>
            <person name="Klingl A."/>
            <person name="Vogel R.F."/>
            <person name="Ehrmann M.A."/>
        </authorList>
    </citation>
    <scope>NUCLEOTIDE SEQUENCE [LARGE SCALE GENOMIC DNA]</scope>
    <source>
        <strain evidence="4 5">TMW 1.2118</strain>
    </source>
</reference>
<accession>A0A5P0ZKD8</accession>
<dbReference type="InterPro" id="IPR051545">
    <property type="entry name" value="NAD(P)H_dehydrogenase_qn"/>
</dbReference>
<protein>
    <submittedName>
        <fullName evidence="4">NAD(P)H-dependent oxidoreductase</fullName>
    </submittedName>
</protein>
<dbReference type="AlphaFoldDB" id="A0A5P0ZKD8"/>
<name>A0A5P0ZKD8_9LACO</name>
<evidence type="ECO:0000259" key="3">
    <source>
        <dbReference type="Pfam" id="PF02525"/>
    </source>
</evidence>
<dbReference type="RefSeq" id="WP_153383667.1">
    <property type="nucleotide sequence ID" value="NZ_VDFM01000012.1"/>
</dbReference>
<dbReference type="SUPFAM" id="SSF52218">
    <property type="entry name" value="Flavoproteins"/>
    <property type="match status" value="1"/>
</dbReference>
<comment type="similarity">
    <text evidence="1">Belongs to the NAD(P)H dehydrogenase (quinone) family.</text>
</comment>
<dbReference type="Pfam" id="PF02525">
    <property type="entry name" value="Flavodoxin_2"/>
    <property type="match status" value="1"/>
</dbReference>
<evidence type="ECO:0000256" key="2">
    <source>
        <dbReference type="ARBA" id="ARBA00023002"/>
    </source>
</evidence>
<organism evidence="4 5">
    <name type="scientific">Companilactobacillus mishanensis</name>
    <dbReference type="NCBI Taxonomy" id="2486008"/>
    <lineage>
        <taxon>Bacteria</taxon>
        <taxon>Bacillati</taxon>
        <taxon>Bacillota</taxon>
        <taxon>Bacilli</taxon>
        <taxon>Lactobacillales</taxon>
        <taxon>Lactobacillaceae</taxon>
        <taxon>Companilactobacillus</taxon>
    </lineage>
</organism>
<dbReference type="Gene3D" id="3.40.50.360">
    <property type="match status" value="1"/>
</dbReference>
<evidence type="ECO:0000313" key="4">
    <source>
        <dbReference type="EMBL" id="MQS53147.1"/>
    </source>
</evidence>
<dbReference type="Proteomes" id="UP000380386">
    <property type="component" value="Unassembled WGS sequence"/>
</dbReference>
<dbReference type="PANTHER" id="PTHR10204">
    <property type="entry name" value="NAD P H OXIDOREDUCTASE-RELATED"/>
    <property type="match status" value="1"/>
</dbReference>
<proteinExistence type="inferred from homology"/>
<keyword evidence="2" id="KW-0560">Oxidoreductase</keyword>
<feature type="domain" description="Flavodoxin-like fold" evidence="3">
    <location>
        <begin position="1"/>
        <end position="183"/>
    </location>
</feature>
<dbReference type="PANTHER" id="PTHR10204:SF34">
    <property type="entry name" value="NAD(P)H DEHYDROGENASE [QUINONE] 1 ISOFORM 1"/>
    <property type="match status" value="1"/>
</dbReference>
<gene>
    <name evidence="4" type="ORF">FHL02_08950</name>
</gene>
<dbReference type="GO" id="GO:0003955">
    <property type="term" value="F:NAD(P)H dehydrogenase (quinone) activity"/>
    <property type="evidence" value="ECO:0007669"/>
    <property type="project" value="TreeGrafter"/>
</dbReference>
<dbReference type="GO" id="GO:0005829">
    <property type="term" value="C:cytosol"/>
    <property type="evidence" value="ECO:0007669"/>
    <property type="project" value="TreeGrafter"/>
</dbReference>
<dbReference type="InterPro" id="IPR029039">
    <property type="entry name" value="Flavoprotein-like_sf"/>
</dbReference>